<reference evidence="2" key="2">
    <citation type="journal article" date="2017" name="Nat. Plants">
        <title>The Aegilops tauschii genome reveals multiple impacts of transposons.</title>
        <authorList>
            <person name="Zhao G."/>
            <person name="Zou C."/>
            <person name="Li K."/>
            <person name="Wang K."/>
            <person name="Li T."/>
            <person name="Gao L."/>
            <person name="Zhang X."/>
            <person name="Wang H."/>
            <person name="Yang Z."/>
            <person name="Liu X."/>
            <person name="Jiang W."/>
            <person name="Mao L."/>
            <person name="Kong X."/>
            <person name="Jiao Y."/>
            <person name="Jia J."/>
        </authorList>
    </citation>
    <scope>NUCLEOTIDE SEQUENCE [LARGE SCALE GENOMIC DNA]</scope>
    <source>
        <strain evidence="2">cv. AL8/78</strain>
    </source>
</reference>
<dbReference type="PANTHER" id="PTHR47150">
    <property type="entry name" value="OS12G0169200 PROTEIN"/>
    <property type="match status" value="1"/>
</dbReference>
<dbReference type="Pfam" id="PF04827">
    <property type="entry name" value="Plant_tran"/>
    <property type="match status" value="1"/>
</dbReference>
<protein>
    <recommendedName>
        <fullName evidence="3">DDE Tnp4 domain-containing protein</fullName>
    </recommendedName>
</protein>
<sequence>MLGSIDCMHWNWKDCPKAWQGMYCGKSRDATIVLEAVASEDLWIWHCFFGMPGTLNDINVLQRSHLSARLASGDAPACNYTINGHEYTKGYYLADGIYPP</sequence>
<dbReference type="EnsemblPlants" id="AET1Gv20999300.2">
    <property type="protein sequence ID" value="AET1Gv20999300.2"/>
    <property type="gene ID" value="AET1Gv20999300"/>
</dbReference>
<dbReference type="Gramene" id="AET1Gv20999300.2">
    <property type="protein sequence ID" value="AET1Gv20999300.2"/>
    <property type="gene ID" value="AET1Gv20999300"/>
</dbReference>
<reference evidence="2" key="1">
    <citation type="journal article" date="2014" name="Science">
        <title>Ancient hybridizations among the ancestral genomes of bread wheat.</title>
        <authorList>
            <consortium name="International Wheat Genome Sequencing Consortium,"/>
            <person name="Marcussen T."/>
            <person name="Sandve S.R."/>
            <person name="Heier L."/>
            <person name="Spannagl M."/>
            <person name="Pfeifer M."/>
            <person name="Jakobsen K.S."/>
            <person name="Wulff B.B."/>
            <person name="Steuernagel B."/>
            <person name="Mayer K.F."/>
            <person name="Olsen O.A."/>
        </authorList>
    </citation>
    <scope>NUCLEOTIDE SEQUENCE [LARGE SCALE GENOMIC DNA]</scope>
    <source>
        <strain evidence="2">cv. AL8/78</strain>
    </source>
</reference>
<evidence type="ECO:0000313" key="2">
    <source>
        <dbReference type="Proteomes" id="UP000015105"/>
    </source>
</evidence>
<dbReference type="Proteomes" id="UP000015105">
    <property type="component" value="Chromosome 1D"/>
</dbReference>
<dbReference type="AlphaFoldDB" id="A0A453A0Y7"/>
<dbReference type="STRING" id="200361.A0A453A0Y7"/>
<evidence type="ECO:0000313" key="1">
    <source>
        <dbReference type="EnsemblPlants" id="AET1Gv20999300.2"/>
    </source>
</evidence>
<reference evidence="1" key="5">
    <citation type="journal article" date="2021" name="G3 (Bethesda)">
        <title>Aegilops tauschii genome assembly Aet v5.0 features greater sequence contiguity and improved annotation.</title>
        <authorList>
            <person name="Wang L."/>
            <person name="Zhu T."/>
            <person name="Rodriguez J.C."/>
            <person name="Deal K.R."/>
            <person name="Dubcovsky J."/>
            <person name="McGuire P.E."/>
            <person name="Lux T."/>
            <person name="Spannagl M."/>
            <person name="Mayer K.F.X."/>
            <person name="Baldrich P."/>
            <person name="Meyers B.C."/>
            <person name="Huo N."/>
            <person name="Gu Y.Q."/>
            <person name="Zhou H."/>
            <person name="Devos K.M."/>
            <person name="Bennetzen J.L."/>
            <person name="Unver T."/>
            <person name="Budak H."/>
            <person name="Gulick P.J."/>
            <person name="Galiba G."/>
            <person name="Kalapos B."/>
            <person name="Nelson D.R."/>
            <person name="Li P."/>
            <person name="You F.M."/>
            <person name="Luo M.C."/>
            <person name="Dvorak J."/>
        </authorList>
    </citation>
    <scope>NUCLEOTIDE SEQUENCE [LARGE SCALE GENOMIC DNA]</scope>
    <source>
        <strain evidence="1">cv. AL8/78</strain>
    </source>
</reference>
<evidence type="ECO:0008006" key="3">
    <source>
        <dbReference type="Google" id="ProtNLM"/>
    </source>
</evidence>
<keyword evidence="2" id="KW-1185">Reference proteome</keyword>
<organism evidence="1 2">
    <name type="scientific">Aegilops tauschii subsp. strangulata</name>
    <name type="common">Goatgrass</name>
    <dbReference type="NCBI Taxonomy" id="200361"/>
    <lineage>
        <taxon>Eukaryota</taxon>
        <taxon>Viridiplantae</taxon>
        <taxon>Streptophyta</taxon>
        <taxon>Embryophyta</taxon>
        <taxon>Tracheophyta</taxon>
        <taxon>Spermatophyta</taxon>
        <taxon>Magnoliopsida</taxon>
        <taxon>Liliopsida</taxon>
        <taxon>Poales</taxon>
        <taxon>Poaceae</taxon>
        <taxon>BOP clade</taxon>
        <taxon>Pooideae</taxon>
        <taxon>Triticodae</taxon>
        <taxon>Triticeae</taxon>
        <taxon>Triticinae</taxon>
        <taxon>Aegilops</taxon>
    </lineage>
</organism>
<proteinExistence type="predicted"/>
<reference evidence="1" key="3">
    <citation type="journal article" date="2017" name="Nature">
        <title>Genome sequence of the progenitor of the wheat D genome Aegilops tauschii.</title>
        <authorList>
            <person name="Luo M.C."/>
            <person name="Gu Y.Q."/>
            <person name="Puiu D."/>
            <person name="Wang H."/>
            <person name="Twardziok S.O."/>
            <person name="Deal K.R."/>
            <person name="Huo N."/>
            <person name="Zhu T."/>
            <person name="Wang L."/>
            <person name="Wang Y."/>
            <person name="McGuire P.E."/>
            <person name="Liu S."/>
            <person name="Long H."/>
            <person name="Ramasamy R.K."/>
            <person name="Rodriguez J.C."/>
            <person name="Van S.L."/>
            <person name="Yuan L."/>
            <person name="Wang Z."/>
            <person name="Xia Z."/>
            <person name="Xiao L."/>
            <person name="Anderson O.D."/>
            <person name="Ouyang S."/>
            <person name="Liang Y."/>
            <person name="Zimin A.V."/>
            <person name="Pertea G."/>
            <person name="Qi P."/>
            <person name="Bennetzen J.L."/>
            <person name="Dai X."/>
            <person name="Dawson M.W."/>
            <person name="Muller H.G."/>
            <person name="Kugler K."/>
            <person name="Rivarola-Duarte L."/>
            <person name="Spannagl M."/>
            <person name="Mayer K.F.X."/>
            <person name="Lu F.H."/>
            <person name="Bevan M.W."/>
            <person name="Leroy P."/>
            <person name="Li P."/>
            <person name="You F.M."/>
            <person name="Sun Q."/>
            <person name="Liu Z."/>
            <person name="Lyons E."/>
            <person name="Wicker T."/>
            <person name="Salzberg S.L."/>
            <person name="Devos K.M."/>
            <person name="Dvorak J."/>
        </authorList>
    </citation>
    <scope>NUCLEOTIDE SEQUENCE [LARGE SCALE GENOMIC DNA]</scope>
    <source>
        <strain evidence="1">cv. AL8/78</strain>
    </source>
</reference>
<accession>A0A453A0Y7</accession>
<name>A0A453A0Y7_AEGTS</name>
<dbReference type="InterPro" id="IPR006912">
    <property type="entry name" value="Harbinger_derived_prot"/>
</dbReference>
<reference evidence="1" key="4">
    <citation type="submission" date="2019-03" db="UniProtKB">
        <authorList>
            <consortium name="EnsemblPlants"/>
        </authorList>
    </citation>
    <scope>IDENTIFICATION</scope>
</reference>
<dbReference type="PANTHER" id="PTHR47150:SF7">
    <property type="entry name" value="NUCLEASE"/>
    <property type="match status" value="1"/>
</dbReference>